<name>A0A6C0LW07_9ZZZZ</name>
<dbReference type="AlphaFoldDB" id="A0A6C0LW07"/>
<accession>A0A6C0LW07</accession>
<evidence type="ECO:0000313" key="1">
    <source>
        <dbReference type="EMBL" id="QHU34939.1"/>
    </source>
</evidence>
<protein>
    <submittedName>
        <fullName evidence="1">Uncharacterized protein</fullName>
    </submittedName>
</protein>
<proteinExistence type="predicted"/>
<reference evidence="1" key="1">
    <citation type="journal article" date="2020" name="Nature">
        <title>Giant virus diversity and host interactions through global metagenomics.</title>
        <authorList>
            <person name="Schulz F."/>
            <person name="Roux S."/>
            <person name="Paez-Espino D."/>
            <person name="Jungbluth S."/>
            <person name="Walsh D.A."/>
            <person name="Denef V.J."/>
            <person name="McMahon K.D."/>
            <person name="Konstantinidis K.T."/>
            <person name="Eloe-Fadrosh E.A."/>
            <person name="Kyrpides N.C."/>
            <person name="Woyke T."/>
        </authorList>
    </citation>
    <scope>NUCLEOTIDE SEQUENCE</scope>
    <source>
        <strain evidence="1">GVMAG-S-1017244-22</strain>
    </source>
</reference>
<sequence length="67" mass="8096">MSPRWMMDPEFEIDGFEYYNSEDEEDDRIYNSKYGCESSVYVGNKFIRTIYIGYTDCNGDYDDTYDY</sequence>
<dbReference type="EMBL" id="MN740581">
    <property type="protein sequence ID" value="QHU34939.1"/>
    <property type="molecule type" value="Genomic_DNA"/>
</dbReference>
<organism evidence="1">
    <name type="scientific">viral metagenome</name>
    <dbReference type="NCBI Taxonomy" id="1070528"/>
    <lineage>
        <taxon>unclassified sequences</taxon>
        <taxon>metagenomes</taxon>
        <taxon>organismal metagenomes</taxon>
    </lineage>
</organism>